<sequence>MKSCTLLALTFVLGLIIYYVQAEEKQSSLASEIHVDSEEVIETNSHTTGRHKRDNESQEDVDEESKKRHKLDKEDAEKIAAAEDEDTEVARRNRDKEAAENVDVAENKDEDEETPEDGKSMMLLRRINIQSIF</sequence>
<keyword evidence="3" id="KW-1185">Reference proteome</keyword>
<feature type="signal peptide" evidence="2">
    <location>
        <begin position="1"/>
        <end position="22"/>
    </location>
</feature>
<feature type="chain" id="PRO_5037599077" evidence="2">
    <location>
        <begin position="23"/>
        <end position="133"/>
    </location>
</feature>
<name>A0A914ELW3_9BILA</name>
<reference evidence="4" key="1">
    <citation type="submission" date="2022-11" db="UniProtKB">
        <authorList>
            <consortium name="WormBaseParasite"/>
        </authorList>
    </citation>
    <scope>IDENTIFICATION</scope>
</reference>
<feature type="region of interest" description="Disordered" evidence="1">
    <location>
        <begin position="29"/>
        <end position="121"/>
    </location>
</feature>
<dbReference type="Proteomes" id="UP000887540">
    <property type="component" value="Unplaced"/>
</dbReference>
<evidence type="ECO:0000256" key="2">
    <source>
        <dbReference type="SAM" id="SignalP"/>
    </source>
</evidence>
<organism evidence="3 4">
    <name type="scientific">Acrobeloides nanus</name>
    <dbReference type="NCBI Taxonomy" id="290746"/>
    <lineage>
        <taxon>Eukaryota</taxon>
        <taxon>Metazoa</taxon>
        <taxon>Ecdysozoa</taxon>
        <taxon>Nematoda</taxon>
        <taxon>Chromadorea</taxon>
        <taxon>Rhabditida</taxon>
        <taxon>Tylenchina</taxon>
        <taxon>Cephalobomorpha</taxon>
        <taxon>Cephaloboidea</taxon>
        <taxon>Cephalobidae</taxon>
        <taxon>Acrobeloides</taxon>
    </lineage>
</organism>
<evidence type="ECO:0000313" key="3">
    <source>
        <dbReference type="Proteomes" id="UP000887540"/>
    </source>
</evidence>
<feature type="compositionally biased region" description="Basic and acidic residues" evidence="1">
    <location>
        <begin position="88"/>
        <end position="99"/>
    </location>
</feature>
<proteinExistence type="predicted"/>
<accession>A0A914ELW3</accession>
<dbReference type="AlphaFoldDB" id="A0A914ELW3"/>
<dbReference type="WBParaSite" id="ACRNAN_scaffold936.g28217.t1">
    <property type="protein sequence ID" value="ACRNAN_scaffold936.g28217.t1"/>
    <property type="gene ID" value="ACRNAN_scaffold936.g28217"/>
</dbReference>
<keyword evidence="2" id="KW-0732">Signal</keyword>
<evidence type="ECO:0000313" key="4">
    <source>
        <dbReference type="WBParaSite" id="ACRNAN_scaffold936.g28217.t1"/>
    </source>
</evidence>
<evidence type="ECO:0000256" key="1">
    <source>
        <dbReference type="SAM" id="MobiDB-lite"/>
    </source>
</evidence>
<protein>
    <submittedName>
        <fullName evidence="4">Uncharacterized protein</fullName>
    </submittedName>
</protein>
<feature type="compositionally biased region" description="Basic and acidic residues" evidence="1">
    <location>
        <begin position="71"/>
        <end position="81"/>
    </location>
</feature>